<sequence>MVENVFEINSIVEGYANCRCIKHRQIFEQLVAKIERRSIVLKMSDQDNETNIDQHIVNYSQEQIYAAIKFENEMKDFANSVKSCTNCTCKFLGLSIDINGHCDSCQEEPIKFTERNNMKISSIPNQLKNLSYIELMLIARFHPIVLIYNENEHKIAFQIKPDEEKIYDELPLLPSELSEFIILTNNLPPGFISSFNGDFFNVRIEKLDKALEWLEENNDYYRGIKINRENFKKIPTNQEGWKQKLFKEPVEIKDEEFFLSNLYSTDKWLKNGFFFQ</sequence>
<evidence type="ECO:0000313" key="2">
    <source>
        <dbReference type="EMBL" id="KAJ6215350.1"/>
    </source>
</evidence>
<dbReference type="InterPro" id="IPR046700">
    <property type="entry name" value="DUF6570"/>
</dbReference>
<dbReference type="AlphaFoldDB" id="A0A9Q0RIH4"/>
<accession>A0A9Q0RIH4</accession>
<feature type="domain" description="DUF6570" evidence="1">
    <location>
        <begin position="107"/>
        <end position="231"/>
    </location>
</feature>
<evidence type="ECO:0000259" key="1">
    <source>
        <dbReference type="Pfam" id="PF20209"/>
    </source>
</evidence>
<comment type="caution">
    <text evidence="2">The sequence shown here is derived from an EMBL/GenBank/DDBJ whole genome shotgun (WGS) entry which is preliminary data.</text>
</comment>
<organism evidence="2 3">
    <name type="scientific">Blomia tropicalis</name>
    <name type="common">Mite</name>
    <dbReference type="NCBI Taxonomy" id="40697"/>
    <lineage>
        <taxon>Eukaryota</taxon>
        <taxon>Metazoa</taxon>
        <taxon>Ecdysozoa</taxon>
        <taxon>Arthropoda</taxon>
        <taxon>Chelicerata</taxon>
        <taxon>Arachnida</taxon>
        <taxon>Acari</taxon>
        <taxon>Acariformes</taxon>
        <taxon>Sarcoptiformes</taxon>
        <taxon>Astigmata</taxon>
        <taxon>Glycyphagoidea</taxon>
        <taxon>Echimyopodidae</taxon>
        <taxon>Blomia</taxon>
    </lineage>
</organism>
<protein>
    <recommendedName>
        <fullName evidence="1">DUF6570 domain-containing protein</fullName>
    </recommendedName>
</protein>
<reference evidence="2" key="1">
    <citation type="submission" date="2022-12" db="EMBL/GenBank/DDBJ databases">
        <title>Genome assemblies of Blomia tropicalis.</title>
        <authorList>
            <person name="Cui Y."/>
        </authorList>
    </citation>
    <scope>NUCLEOTIDE SEQUENCE</scope>
    <source>
        <tissue evidence="2">Adult mites</tissue>
    </source>
</reference>
<gene>
    <name evidence="2" type="ORF">RDWZM_009850</name>
</gene>
<dbReference type="EMBL" id="JAPWDV010000004">
    <property type="protein sequence ID" value="KAJ6215350.1"/>
    <property type="molecule type" value="Genomic_DNA"/>
</dbReference>
<keyword evidence="3" id="KW-1185">Reference proteome</keyword>
<proteinExistence type="predicted"/>
<evidence type="ECO:0000313" key="3">
    <source>
        <dbReference type="Proteomes" id="UP001142055"/>
    </source>
</evidence>
<dbReference type="Pfam" id="PF20209">
    <property type="entry name" value="DUF6570"/>
    <property type="match status" value="1"/>
</dbReference>
<dbReference type="Proteomes" id="UP001142055">
    <property type="component" value="Chromosome 4"/>
</dbReference>
<name>A0A9Q0RIH4_BLOTA</name>